<dbReference type="Proteomes" id="UP001150217">
    <property type="component" value="Unassembled WGS sequence"/>
</dbReference>
<feature type="compositionally biased region" description="Polar residues" evidence="1">
    <location>
        <begin position="152"/>
        <end position="175"/>
    </location>
</feature>
<gene>
    <name evidence="2" type="ORF">C8R41DRAFT_915124</name>
</gene>
<accession>A0ABQ8VTW3</accession>
<feature type="region of interest" description="Disordered" evidence="1">
    <location>
        <begin position="249"/>
        <end position="270"/>
    </location>
</feature>
<name>A0ABQ8VTW3_9AGAR</name>
<organism evidence="2 3">
    <name type="scientific">Lentinula lateritia</name>
    <dbReference type="NCBI Taxonomy" id="40482"/>
    <lineage>
        <taxon>Eukaryota</taxon>
        <taxon>Fungi</taxon>
        <taxon>Dikarya</taxon>
        <taxon>Basidiomycota</taxon>
        <taxon>Agaricomycotina</taxon>
        <taxon>Agaricomycetes</taxon>
        <taxon>Agaricomycetidae</taxon>
        <taxon>Agaricales</taxon>
        <taxon>Marasmiineae</taxon>
        <taxon>Omphalotaceae</taxon>
        <taxon>Lentinula</taxon>
    </lineage>
</organism>
<evidence type="ECO:0000313" key="3">
    <source>
        <dbReference type="Proteomes" id="UP001150217"/>
    </source>
</evidence>
<dbReference type="EMBL" id="JANVFT010000009">
    <property type="protein sequence ID" value="KAJ4499807.1"/>
    <property type="molecule type" value="Genomic_DNA"/>
</dbReference>
<evidence type="ECO:0000313" key="2">
    <source>
        <dbReference type="EMBL" id="KAJ4499807.1"/>
    </source>
</evidence>
<protein>
    <submittedName>
        <fullName evidence="2">Uncharacterized protein</fullName>
    </submittedName>
</protein>
<comment type="caution">
    <text evidence="2">The sequence shown here is derived from an EMBL/GenBank/DDBJ whole genome shotgun (WGS) entry which is preliminary data.</text>
</comment>
<feature type="region of interest" description="Disordered" evidence="1">
    <location>
        <begin position="148"/>
        <end position="186"/>
    </location>
</feature>
<reference evidence="2" key="1">
    <citation type="submission" date="2022-08" db="EMBL/GenBank/DDBJ databases">
        <title>A Global Phylogenomic Analysis of the Shiitake Genus Lentinula.</title>
        <authorList>
            <consortium name="DOE Joint Genome Institute"/>
            <person name="Sierra-Patev S."/>
            <person name="Min B."/>
            <person name="Naranjo-Ortiz M."/>
            <person name="Looney B."/>
            <person name="Konkel Z."/>
            <person name="Slot J.C."/>
            <person name="Sakamoto Y."/>
            <person name="Steenwyk J.L."/>
            <person name="Rokas A."/>
            <person name="Carro J."/>
            <person name="Camarero S."/>
            <person name="Ferreira P."/>
            <person name="Molpeceres G."/>
            <person name="Ruiz-Duenas F.J."/>
            <person name="Serrano A."/>
            <person name="Henrissat B."/>
            <person name="Drula E."/>
            <person name="Hughes K.W."/>
            <person name="Mata J.L."/>
            <person name="Ishikawa N.K."/>
            <person name="Vargas-Isla R."/>
            <person name="Ushijima S."/>
            <person name="Smith C.A."/>
            <person name="Ahrendt S."/>
            <person name="Andreopoulos W."/>
            <person name="He G."/>
            <person name="Labutti K."/>
            <person name="Lipzen A."/>
            <person name="Ng V."/>
            <person name="Riley R."/>
            <person name="Sandor L."/>
            <person name="Barry K."/>
            <person name="Martinez A.T."/>
            <person name="Xiao Y."/>
            <person name="Gibbons J.G."/>
            <person name="Terashima K."/>
            <person name="Grigoriev I.V."/>
            <person name="Hibbett D.S."/>
        </authorList>
    </citation>
    <scope>NUCLEOTIDE SEQUENCE</scope>
    <source>
        <strain evidence="2">RHP3577 ss4</strain>
    </source>
</reference>
<keyword evidence="3" id="KW-1185">Reference proteome</keyword>
<sequence>MFAPGADIPVNVMIELLKTAVQSNRPSKIIRETQDILSDEYLTSLQVFLFSVKPEWAKMPDQIQSLGQNACDKAADSMEGKRFFLATYLSARKARALAKKYRRVVKRNSTSLELQLASEGYSFVQIRNLKLEGLNTALKNARKDYLEKQENTVDPSTIPSKSTGQPSANLKSITSPGLDESYHTPTTPVTKPSMIYDAFTATAVVYQEATVENPVLIAPAEIFCCEGATLPKGAAIVVLHGTSFQPKLSVSDDEPIKPNNTSEQGPGLKAGIQKNIDDDEKQRLISLARNLVQVELRQAQSAAETASHGSDNTDSNFSSSQECMEDFKAFLQAALGQDVSVNSDYSSGVGEY</sequence>
<proteinExistence type="predicted"/>
<evidence type="ECO:0000256" key="1">
    <source>
        <dbReference type="SAM" id="MobiDB-lite"/>
    </source>
</evidence>